<keyword evidence="2" id="KW-1185">Reference proteome</keyword>
<reference evidence="1 2" key="1">
    <citation type="journal article" date="2016" name="Genome Announc.">
        <title>Draft Genome Sequence of the Thermotolerant Cyanobacterium Desertifilum sp. IPPAS B-1220.</title>
        <authorList>
            <person name="Mironov K.S."/>
            <person name="Sinetova M.A."/>
            <person name="Bolatkhan K."/>
            <person name="Zayadan B.K."/>
            <person name="Ustinova V.V."/>
            <person name="Kupriyanova E.V."/>
            <person name="Skrypnik A.N."/>
            <person name="Gogoleva N.E."/>
            <person name="Gogolev Y.V."/>
            <person name="Los D.A."/>
        </authorList>
    </citation>
    <scope>NUCLEOTIDE SEQUENCE [LARGE SCALE GENOMIC DNA]</scope>
    <source>
        <strain evidence="1 2">IPPAS B-1220</strain>
    </source>
</reference>
<protein>
    <submittedName>
        <fullName evidence="1">Uncharacterized protein</fullName>
    </submittedName>
</protein>
<dbReference type="EMBL" id="CP182909">
    <property type="protein sequence ID" value="XPM66446.1"/>
    <property type="molecule type" value="Genomic_DNA"/>
</dbReference>
<proteinExistence type="predicted"/>
<sequence>MQRTATGAECAIEEWQNMNNQQHLVLTLAFTSALVAAPAWSQTTEEPTPRDRRARCRLNRSRLFI</sequence>
<evidence type="ECO:0000313" key="1">
    <source>
        <dbReference type="EMBL" id="XPM66446.1"/>
    </source>
</evidence>
<gene>
    <name evidence="1" type="ORF">BH720_014680</name>
</gene>
<evidence type="ECO:0000313" key="2">
    <source>
        <dbReference type="Proteomes" id="UP000095472"/>
    </source>
</evidence>
<name>A0ACD5H1F8_9CYAN</name>
<accession>A0ACD5H1F8</accession>
<organism evidence="1 2">
    <name type="scientific">Desertifilum tharense IPPAS B-1220</name>
    <dbReference type="NCBI Taxonomy" id="1781255"/>
    <lineage>
        <taxon>Bacteria</taxon>
        <taxon>Bacillati</taxon>
        <taxon>Cyanobacteriota</taxon>
        <taxon>Cyanophyceae</taxon>
        <taxon>Desertifilales</taxon>
        <taxon>Desertifilaceae</taxon>
        <taxon>Desertifilum</taxon>
    </lineage>
</organism>
<dbReference type="Proteomes" id="UP000095472">
    <property type="component" value="Chromosome"/>
</dbReference>